<sequence>MSNDTREESRGPGAPKGRRPVIWICEAIVGCTCGNAQLKSEKIAVPDQNPDSIYGLFPQDQAEKMFLDKYNVTPQVVYGPMYDKKGGQLKARRKKGTISRDIADMRLCRDKKQRHGIWEGWHGIANYIENDPEKVYFCFVREVDPDPDKLKKAPVPGKVNIAELVFDDSGTEDNNILVP</sequence>
<protein>
    <submittedName>
        <fullName evidence="1">Uncharacterized protein</fullName>
    </submittedName>
</protein>
<organism evidence="1">
    <name type="scientific">marine sediment metagenome</name>
    <dbReference type="NCBI Taxonomy" id="412755"/>
    <lineage>
        <taxon>unclassified sequences</taxon>
        <taxon>metagenomes</taxon>
        <taxon>ecological metagenomes</taxon>
    </lineage>
</organism>
<proteinExistence type="predicted"/>
<accession>A0A0F9VPD0</accession>
<dbReference type="AlphaFoldDB" id="A0A0F9VPD0"/>
<reference evidence="1" key="1">
    <citation type="journal article" date="2015" name="Nature">
        <title>Complex archaea that bridge the gap between prokaryotes and eukaryotes.</title>
        <authorList>
            <person name="Spang A."/>
            <person name="Saw J.H."/>
            <person name="Jorgensen S.L."/>
            <person name="Zaremba-Niedzwiedzka K."/>
            <person name="Martijn J."/>
            <person name="Lind A.E."/>
            <person name="van Eijk R."/>
            <person name="Schleper C."/>
            <person name="Guy L."/>
            <person name="Ettema T.J."/>
        </authorList>
    </citation>
    <scope>NUCLEOTIDE SEQUENCE</scope>
</reference>
<comment type="caution">
    <text evidence="1">The sequence shown here is derived from an EMBL/GenBank/DDBJ whole genome shotgun (WGS) entry which is preliminary data.</text>
</comment>
<dbReference type="EMBL" id="LAZR01000468">
    <property type="protein sequence ID" value="KKN67658.1"/>
    <property type="molecule type" value="Genomic_DNA"/>
</dbReference>
<evidence type="ECO:0000313" key="1">
    <source>
        <dbReference type="EMBL" id="KKN67658.1"/>
    </source>
</evidence>
<gene>
    <name evidence="1" type="ORF">LCGC14_0459170</name>
</gene>
<name>A0A0F9VPD0_9ZZZZ</name>